<feature type="transmembrane region" description="Helical" evidence="1">
    <location>
        <begin position="335"/>
        <end position="355"/>
    </location>
</feature>
<evidence type="ECO:0000256" key="1">
    <source>
        <dbReference type="SAM" id="Phobius"/>
    </source>
</evidence>
<feature type="transmembrane region" description="Helical" evidence="1">
    <location>
        <begin position="389"/>
        <end position="408"/>
    </location>
</feature>
<organism evidence="2 3">
    <name type="scientific">Nostoc flagelliforme FACHB-838</name>
    <dbReference type="NCBI Taxonomy" id="2692904"/>
    <lineage>
        <taxon>Bacteria</taxon>
        <taxon>Bacillati</taxon>
        <taxon>Cyanobacteriota</taxon>
        <taxon>Cyanophyceae</taxon>
        <taxon>Nostocales</taxon>
        <taxon>Nostocaceae</taxon>
        <taxon>Nostoc</taxon>
    </lineage>
</organism>
<dbReference type="Proteomes" id="UP000623440">
    <property type="component" value="Unassembled WGS sequence"/>
</dbReference>
<evidence type="ECO:0000313" key="2">
    <source>
        <dbReference type="EMBL" id="MBD2531578.1"/>
    </source>
</evidence>
<accession>A0ABR8DQS9</accession>
<feature type="transmembrane region" description="Helical" evidence="1">
    <location>
        <begin position="245"/>
        <end position="265"/>
    </location>
</feature>
<proteinExistence type="predicted"/>
<comment type="caution">
    <text evidence="2">The sequence shown here is derived from an EMBL/GenBank/DDBJ whole genome shotgun (WGS) entry which is preliminary data.</text>
</comment>
<feature type="transmembrane region" description="Helical" evidence="1">
    <location>
        <begin position="420"/>
        <end position="438"/>
    </location>
</feature>
<feature type="transmembrane region" description="Helical" evidence="1">
    <location>
        <begin position="220"/>
        <end position="239"/>
    </location>
</feature>
<reference evidence="2 3" key="1">
    <citation type="journal article" date="2020" name="ISME J.">
        <title>Comparative genomics reveals insights into cyanobacterial evolution and habitat adaptation.</title>
        <authorList>
            <person name="Chen M.Y."/>
            <person name="Teng W.K."/>
            <person name="Zhao L."/>
            <person name="Hu C.X."/>
            <person name="Zhou Y.K."/>
            <person name="Han B.P."/>
            <person name="Song L.R."/>
            <person name="Shu W.S."/>
        </authorList>
    </citation>
    <scope>NUCLEOTIDE SEQUENCE [LARGE SCALE GENOMIC DNA]</scope>
    <source>
        <strain evidence="2 3">FACHB-838</strain>
    </source>
</reference>
<name>A0ABR8DQS9_9NOSO</name>
<feature type="transmembrane region" description="Helical" evidence="1">
    <location>
        <begin position="298"/>
        <end position="315"/>
    </location>
</feature>
<dbReference type="EMBL" id="JACJSI010000037">
    <property type="protein sequence ID" value="MBD2531578.1"/>
    <property type="molecule type" value="Genomic_DNA"/>
</dbReference>
<protein>
    <submittedName>
        <fullName evidence="2">Haloacid dehalogenase-like hydrolase</fullName>
    </submittedName>
</protein>
<gene>
    <name evidence="2" type="ORF">H6G97_19085</name>
</gene>
<evidence type="ECO:0000313" key="3">
    <source>
        <dbReference type="Proteomes" id="UP000623440"/>
    </source>
</evidence>
<feature type="transmembrane region" description="Helical" evidence="1">
    <location>
        <begin position="65"/>
        <end position="82"/>
    </location>
</feature>
<keyword evidence="1" id="KW-0812">Transmembrane</keyword>
<keyword evidence="1" id="KW-0472">Membrane</keyword>
<sequence>METAPDGTPIIVDLDETVFLRNSTQEYLNTLEPRILGYLLLTLLNVLKPWNWLPGKIKGEVSRDWIRVLIATILFPWTVILWQRRAKQLAQAYANTTLIQALTKNPNLRVILATQGFGLIIRPLCKHLPITFDDVIPCRFWQGGIDRQRGKHFLVTASLGEKEVARAIAVTDSVDDNQLLASVATPCLVIWPEAKYVSAMADIYIPFLYLERAKRPGKKFFLTKVLLDDLVILIVGLSLVNSQPILHAISMFFLILSFWCIYELGYVENDIVAERFEKKPTLSETYQKYKNRISVWQAWLWSVTFAVPGLIILELTKVVSSDKSFATEISALDSVAILTNMALWVGLLVLVRVSYYAYNLVDKQTRIWLYFLLQAYKYFGFLVVTTSNIIGSILFTAQVISRWIPYFIYRMTKSEWSKDLPNQLVRIFLFVFILFAVALGTENISILMNWQTLIIFVLYTYRARHQILKIVNEMHPISQDKLR</sequence>
<keyword evidence="1" id="KW-1133">Transmembrane helix</keyword>
<keyword evidence="3" id="KW-1185">Reference proteome</keyword>